<dbReference type="InterPro" id="IPR037923">
    <property type="entry name" value="HTH-like"/>
</dbReference>
<evidence type="ECO:0000313" key="8">
    <source>
        <dbReference type="EMBL" id="MET3534090.1"/>
    </source>
</evidence>
<proteinExistence type="inferred from homology"/>
<evidence type="ECO:0000256" key="3">
    <source>
        <dbReference type="ARBA" id="ARBA00023015"/>
    </source>
</evidence>
<feature type="domain" description="HTH araC/xylS-type" evidence="7">
    <location>
        <begin position="169"/>
        <end position="267"/>
    </location>
</feature>
<evidence type="ECO:0000313" key="9">
    <source>
        <dbReference type="Proteomes" id="UP001549134"/>
    </source>
</evidence>
<dbReference type="InterPro" id="IPR000514">
    <property type="entry name" value="Glyco_hydro_39"/>
</dbReference>
<comment type="similarity">
    <text evidence="1">Belongs to the glycosyl hydrolase 39 family.</text>
</comment>
<dbReference type="InterPro" id="IPR018060">
    <property type="entry name" value="HTH_AraC"/>
</dbReference>
<dbReference type="InterPro" id="IPR017853">
    <property type="entry name" value="GH"/>
</dbReference>
<sequence>MERDYLASEELLTIEFSQNSEDKLHQHENFELLYVLQGVAEVSVGEEHYKLSAKDFIIINYNRQHAYSLSDRGLVVRILISYSKMKQFINNDTILFWCNSTVEDSKRYDEVRQILNKILNYIIIDGMHESLSRTSLYYQLLDSLIKNFLLTADDVRYRVKNDSETDRMQEIFQYIRSNYRQTITLQDLADHFFLSTTYLSKYIKQECQVGFVEILNNVRLSHALVDLLHSDSSILKIALDNGFASVAAFNKVFKEIHNTTPSKFRKEKRSDVVNNRKEDSNQSELIKKVGNFLLDIDDKLDEAEATSSNVVIHPDALPHGKWSHSFTDLMNIGGAFDLTRADIQEQILIMKRELGVKYIRFWDIYSPRLHINIHSVEEGINFSRLDNAIDFLVKNDLIPFIELGFKPHRLMKTANLSLLEEERENQFASLKEMSQFFEAFIKHYVKRYGYDEVEKWCFEYWRKLNVKVENGEYVRDFHSDKLEDYFQEFATISCAIKSILPEAKVGGGGFPVQHYGKNGLRELLLKWRDEQSQPSFLSFTTYPYQIEQDQNTYYERRISNQHFINNFLNDVHRAIAEVKFLKVPIYVSEYGLTLSARNPINDHVLKGAFLVQSAFEASNRADLFGYYVGTDLYNEFTDSSSLLFGSSGVFSKTGIRKPSYFALEFLNQLFSDIIYHNNDCMITRNRTNEYRLLCHNLKDLSASYYLMDEDQITLDNLPYLFENNDNKDFHFTFSDISNGSYIIKSKFVNEDYGSIQNEWRNYYSVSDFKLDELDYFNRISTPRLDYTKVIVNDGQLDFNILLKPNEIRLIEIIKI</sequence>
<name>A0ABV2ESC2_9STRE</name>
<dbReference type="Gene3D" id="3.20.20.80">
    <property type="entry name" value="Glycosidases"/>
    <property type="match status" value="1"/>
</dbReference>
<dbReference type="SUPFAM" id="SSF51445">
    <property type="entry name" value="(Trans)glycosidases"/>
    <property type="match status" value="1"/>
</dbReference>
<gene>
    <name evidence="8" type="ORF">ABID50_001249</name>
</gene>
<keyword evidence="2" id="KW-0378">Hydrolase</keyword>
<dbReference type="InterPro" id="IPR049166">
    <property type="entry name" value="GH39_cat"/>
</dbReference>
<dbReference type="SUPFAM" id="SSF51011">
    <property type="entry name" value="Glycosyl hydrolase domain"/>
    <property type="match status" value="1"/>
</dbReference>
<keyword evidence="9" id="KW-1185">Reference proteome</keyword>
<evidence type="ECO:0000256" key="2">
    <source>
        <dbReference type="ARBA" id="ARBA00022801"/>
    </source>
</evidence>
<dbReference type="Pfam" id="PF12833">
    <property type="entry name" value="HTH_18"/>
    <property type="match status" value="1"/>
</dbReference>
<dbReference type="SMART" id="SM00342">
    <property type="entry name" value="HTH_ARAC"/>
    <property type="match status" value="1"/>
</dbReference>
<evidence type="ECO:0000256" key="6">
    <source>
        <dbReference type="ARBA" id="ARBA00023295"/>
    </source>
</evidence>
<evidence type="ECO:0000256" key="1">
    <source>
        <dbReference type="ARBA" id="ARBA00008875"/>
    </source>
</evidence>
<comment type="caution">
    <text evidence="8">The sequence shown here is derived from an EMBL/GenBank/DDBJ whole genome shotgun (WGS) entry which is preliminary data.</text>
</comment>
<dbReference type="Gene3D" id="2.60.40.1500">
    <property type="entry name" value="Glycosyl hydrolase domain, family 39"/>
    <property type="match status" value="1"/>
</dbReference>
<evidence type="ECO:0000259" key="7">
    <source>
        <dbReference type="PROSITE" id="PS01124"/>
    </source>
</evidence>
<dbReference type="Gene3D" id="1.10.10.60">
    <property type="entry name" value="Homeodomain-like"/>
    <property type="match status" value="2"/>
</dbReference>
<dbReference type="InterPro" id="IPR013096">
    <property type="entry name" value="Cupin_2"/>
</dbReference>
<dbReference type="InterPro" id="IPR018062">
    <property type="entry name" value="HTH_AraC-typ_CS"/>
</dbReference>
<dbReference type="Pfam" id="PF07883">
    <property type="entry name" value="Cupin_2"/>
    <property type="match status" value="1"/>
</dbReference>
<dbReference type="PANTHER" id="PTHR43280">
    <property type="entry name" value="ARAC-FAMILY TRANSCRIPTIONAL REGULATOR"/>
    <property type="match status" value="1"/>
</dbReference>
<dbReference type="Gene3D" id="2.60.120.10">
    <property type="entry name" value="Jelly Rolls"/>
    <property type="match status" value="1"/>
</dbReference>
<accession>A0ABV2ESC2</accession>
<evidence type="ECO:0000256" key="5">
    <source>
        <dbReference type="ARBA" id="ARBA00023163"/>
    </source>
</evidence>
<dbReference type="InterPro" id="IPR009057">
    <property type="entry name" value="Homeodomain-like_sf"/>
</dbReference>
<keyword evidence="3" id="KW-0805">Transcription regulation</keyword>
<protein>
    <submittedName>
        <fullName evidence="8">Beta-xylosidase/AraC-like DNA-binding protein</fullName>
    </submittedName>
</protein>
<dbReference type="RefSeq" id="WP_237395376.1">
    <property type="nucleotide sequence ID" value="NZ_AP024276.1"/>
</dbReference>
<organism evidence="8 9">
    <name type="scientific">Streptococcus parasuis</name>
    <dbReference type="NCBI Taxonomy" id="1501662"/>
    <lineage>
        <taxon>Bacteria</taxon>
        <taxon>Bacillati</taxon>
        <taxon>Bacillota</taxon>
        <taxon>Bacilli</taxon>
        <taxon>Lactobacillales</taxon>
        <taxon>Streptococcaceae</taxon>
        <taxon>Streptococcus</taxon>
    </lineage>
</organism>
<dbReference type="SUPFAM" id="SSF51215">
    <property type="entry name" value="Regulatory protein AraC"/>
    <property type="match status" value="1"/>
</dbReference>
<evidence type="ECO:0000256" key="4">
    <source>
        <dbReference type="ARBA" id="ARBA00023125"/>
    </source>
</evidence>
<keyword evidence="5" id="KW-0804">Transcription</keyword>
<dbReference type="Proteomes" id="UP001549134">
    <property type="component" value="Unassembled WGS sequence"/>
</dbReference>
<dbReference type="PROSITE" id="PS01124">
    <property type="entry name" value="HTH_ARAC_FAMILY_2"/>
    <property type="match status" value="1"/>
</dbReference>
<dbReference type="PROSITE" id="PS00041">
    <property type="entry name" value="HTH_ARAC_FAMILY_1"/>
    <property type="match status" value="1"/>
</dbReference>
<reference evidence="8 9" key="1">
    <citation type="submission" date="2024-06" db="EMBL/GenBank/DDBJ databases">
        <title>Genomic Encyclopedia of Type Strains, Phase IV (KMG-IV): sequencing the most valuable type-strain genomes for metagenomic binning, comparative biology and taxonomic classification.</title>
        <authorList>
            <person name="Goeker M."/>
        </authorList>
    </citation>
    <scope>NUCLEOTIDE SEQUENCE [LARGE SCALE GENOMIC DNA]</scope>
    <source>
        <strain evidence="8 9">DSM 29126</strain>
    </source>
</reference>
<dbReference type="EMBL" id="JBEPLX010000012">
    <property type="protein sequence ID" value="MET3534090.1"/>
    <property type="molecule type" value="Genomic_DNA"/>
</dbReference>
<keyword evidence="4" id="KW-0238">DNA-binding</keyword>
<dbReference type="PRINTS" id="PR00745">
    <property type="entry name" value="GLHYDRLASE39"/>
</dbReference>
<dbReference type="GeneID" id="78827902"/>
<dbReference type="PANTHER" id="PTHR43280:SF2">
    <property type="entry name" value="HTH-TYPE TRANSCRIPTIONAL REGULATOR EXSA"/>
    <property type="match status" value="1"/>
</dbReference>
<dbReference type="SUPFAM" id="SSF46689">
    <property type="entry name" value="Homeodomain-like"/>
    <property type="match status" value="1"/>
</dbReference>
<dbReference type="Pfam" id="PF01229">
    <property type="entry name" value="Glyco_hydro_39"/>
    <property type="match status" value="1"/>
</dbReference>
<dbReference type="InterPro" id="IPR014710">
    <property type="entry name" value="RmlC-like_jellyroll"/>
</dbReference>
<keyword evidence="6" id="KW-0326">Glycosidase</keyword>